<proteinExistence type="inferred from homology"/>
<feature type="domain" description="PI3K/PI4K catalytic" evidence="9">
    <location>
        <begin position="655"/>
        <end position="936"/>
    </location>
</feature>
<evidence type="ECO:0000259" key="9">
    <source>
        <dbReference type="PROSITE" id="PS50290"/>
    </source>
</evidence>
<dbReference type="Proteomes" id="UP000267029">
    <property type="component" value="Unassembled WGS sequence"/>
</dbReference>
<dbReference type="PROSITE" id="PS00915">
    <property type="entry name" value="PI3_4_KINASE_1"/>
    <property type="match status" value="1"/>
</dbReference>
<dbReference type="OrthoDB" id="67688at2759"/>
<dbReference type="InterPro" id="IPR042236">
    <property type="entry name" value="PI3K_accessory_sf"/>
</dbReference>
<feature type="domain" description="C2 PI3K-type" evidence="11">
    <location>
        <begin position="85"/>
        <end position="253"/>
    </location>
</feature>
<dbReference type="SUPFAM" id="SSF56112">
    <property type="entry name" value="Protein kinase-like (PK-like)"/>
    <property type="match status" value="1"/>
</dbReference>
<dbReference type="PIRSF" id="PIRSF000587">
    <property type="entry name" value="PI3K_Vps34"/>
    <property type="match status" value="1"/>
</dbReference>
<sequence>MYPQSQELDDEFFAGFLEWVFCENFLPWSFDLTKPRAVMQPKLAYFPSCDLKPKFEGKSLLPLLRMYVCAKLILPIPRTTISGFKPEDFKVLNGRYSSLSCYGEVKLAYCIVQSIPYLKNRRFGAWSQTRTVRDMHADPLVLNECIELPLPYSSLYDYSGICFILCSTFTDDSGVHNQILAGCHLSLYNSKKIFRCSIYELEMHLLYDHNLRSFDDALKHVLENNISGKPKDLPELNHLLKVTRKHLRGELFDSLLDQKTQSVVVPRIEELKRDSGRIFLGVKFEFSRSYPSLYLPVIFERPVSSGIATITPKEDHWPEKWNPVDEMYFKMTRNIRTVDVDRERAPNKETWDKLKAIIEQGYGEVLSEQEGDLVWKFRFFLANKFPETSIPKFLQSVRWEYPEQVSQAVQLLLAWPPVSPESVLELLTRSFTHAVCRKFAVSRLANATDEDINLYLYQLVQALRYENHEEIMTWCEASSESVDGEHDDEQRQIFLNEATYDQSTGILLQKGKRSLLESDSIPWKTDLASFLIQRAQSNFELANYFYWFLKLETHEGTPSAPEIKAMFEHVLKRFMTVLERGSETQQIWRADLLNQTKFVKKLHAMLRSVQADSSKRVRKIEILRSLLRTDGASLLRFPRPLPFPMNPNFLIASIDANSATLFKSTTQPALLSLVSPEKHVYRVIFKIGDDLRQDQLVLQMIRLMDVVLKKEMFDLQLTPYNVLAASCRHGFIQFVEGVPLASTKQEGSILTFLQRRAPSPKDPLGIQKRVLDTYIRSCGKPVVGFLTNGEIPYSPGYCVITYLLGVGDRHMENIMLTPEGQLFHIDFSFILGNDPKPMAPEVRLTKAMVEAMGGPKTQMFYDFWKICVTAFLSLRRHANLFLTLLSLVHDAGIHDIARDPIKACDFVKERFSLDQTDEKAVNRFASRLTDSVKAIVPEVMERIHTVMQVSLLCCPCPPVPKRGRIYFLLTADLKLPEETFGEVVCHKSRNRGLVG</sequence>
<evidence type="ECO:0000256" key="3">
    <source>
        <dbReference type="ARBA" id="ARBA00022679"/>
    </source>
</evidence>
<dbReference type="InterPro" id="IPR008290">
    <property type="entry name" value="PI3K_Vps34"/>
</dbReference>
<reference evidence="12 13" key="1">
    <citation type="submission" date="2018-10" db="EMBL/GenBank/DDBJ databases">
        <authorList>
            <consortium name="Pathogen Informatics"/>
        </authorList>
    </citation>
    <scope>NUCLEOTIDE SEQUENCE [LARGE SCALE GENOMIC DNA]</scope>
</reference>
<comment type="similarity">
    <text evidence="7 8">Belongs to the PI3/PI4-kinase family.</text>
</comment>
<accession>A0A0R3U3D8</accession>
<dbReference type="GO" id="GO:0000407">
    <property type="term" value="C:phagophore assembly site"/>
    <property type="evidence" value="ECO:0007669"/>
    <property type="project" value="TreeGrafter"/>
</dbReference>
<dbReference type="SMART" id="SM00146">
    <property type="entry name" value="PI3Kc"/>
    <property type="match status" value="1"/>
</dbReference>
<dbReference type="InterPro" id="IPR001263">
    <property type="entry name" value="PI3K_accessory_dom"/>
</dbReference>
<gene>
    <name evidence="12" type="ORF">MCOS_LOCUS1076</name>
</gene>
<dbReference type="GO" id="GO:0000045">
    <property type="term" value="P:autophagosome assembly"/>
    <property type="evidence" value="ECO:0007669"/>
    <property type="project" value="TreeGrafter"/>
</dbReference>
<evidence type="ECO:0000313" key="13">
    <source>
        <dbReference type="Proteomes" id="UP000267029"/>
    </source>
</evidence>
<keyword evidence="6 7" id="KW-0067">ATP-binding</keyword>
<dbReference type="InterPro" id="IPR036940">
    <property type="entry name" value="PI3/4_kinase_cat_sf"/>
</dbReference>
<dbReference type="Pfam" id="PF00454">
    <property type="entry name" value="PI3_PI4_kinase"/>
    <property type="match status" value="2"/>
</dbReference>
<comment type="catalytic activity">
    <reaction evidence="7">
        <text>a 1,2-diacyl-sn-glycero-3-phospho-(1D-myo-inositol) + ATP = a 1,2-diacyl-sn-glycero-3-phospho-(1D-myo-inositol-3-phosphate) + ADP + H(+)</text>
        <dbReference type="Rhea" id="RHEA:12709"/>
        <dbReference type="ChEBI" id="CHEBI:15378"/>
        <dbReference type="ChEBI" id="CHEBI:30616"/>
        <dbReference type="ChEBI" id="CHEBI:57880"/>
        <dbReference type="ChEBI" id="CHEBI:58088"/>
        <dbReference type="ChEBI" id="CHEBI:456216"/>
        <dbReference type="EC" id="2.7.1.137"/>
    </reaction>
</comment>
<evidence type="ECO:0000256" key="5">
    <source>
        <dbReference type="ARBA" id="ARBA00022777"/>
    </source>
</evidence>
<dbReference type="STRING" id="53468.A0A0R3U3D8"/>
<dbReference type="EC" id="2.7.1.137" evidence="1 7"/>
<dbReference type="InterPro" id="IPR000403">
    <property type="entry name" value="PI3/4_kinase_cat_dom"/>
</dbReference>
<dbReference type="GO" id="GO:0016303">
    <property type="term" value="F:1-phosphatidylinositol-3-kinase activity"/>
    <property type="evidence" value="ECO:0007669"/>
    <property type="project" value="UniProtKB-UniRule"/>
</dbReference>
<dbReference type="InterPro" id="IPR002420">
    <property type="entry name" value="PI3K-type_C2_dom"/>
</dbReference>
<dbReference type="Gene3D" id="1.25.40.70">
    <property type="entry name" value="Phosphatidylinositol 3-kinase, accessory domain (PIK)"/>
    <property type="match status" value="1"/>
</dbReference>
<dbReference type="GO" id="GO:0005768">
    <property type="term" value="C:endosome"/>
    <property type="evidence" value="ECO:0007669"/>
    <property type="project" value="TreeGrafter"/>
</dbReference>
<evidence type="ECO:0000256" key="8">
    <source>
        <dbReference type="PROSITE-ProRule" id="PRU00880"/>
    </source>
</evidence>
<evidence type="ECO:0000259" key="10">
    <source>
        <dbReference type="PROSITE" id="PS51545"/>
    </source>
</evidence>
<evidence type="ECO:0000256" key="1">
    <source>
        <dbReference type="ARBA" id="ARBA00012073"/>
    </source>
</evidence>
<evidence type="ECO:0000256" key="2">
    <source>
        <dbReference type="ARBA" id="ARBA00019787"/>
    </source>
</evidence>
<organism evidence="12 13">
    <name type="scientific">Mesocestoides corti</name>
    <name type="common">Flatworm</name>
    <dbReference type="NCBI Taxonomy" id="53468"/>
    <lineage>
        <taxon>Eukaryota</taxon>
        <taxon>Metazoa</taxon>
        <taxon>Spiralia</taxon>
        <taxon>Lophotrochozoa</taxon>
        <taxon>Platyhelminthes</taxon>
        <taxon>Cestoda</taxon>
        <taxon>Eucestoda</taxon>
        <taxon>Cyclophyllidea</taxon>
        <taxon>Mesocestoididae</taxon>
        <taxon>Mesocestoides</taxon>
    </lineage>
</organism>
<dbReference type="InterPro" id="IPR015433">
    <property type="entry name" value="PI3/4_kinase"/>
</dbReference>
<dbReference type="InterPro" id="IPR057756">
    <property type="entry name" value="PI3-kinase_type3/VPS34_cat"/>
</dbReference>
<keyword evidence="5 7" id="KW-0418">Kinase</keyword>
<dbReference type="Gene3D" id="3.30.1010.10">
    <property type="entry name" value="Phosphatidylinositol 3-kinase Catalytic Subunit, Chain A, domain 4"/>
    <property type="match status" value="1"/>
</dbReference>
<dbReference type="EMBL" id="UXSR01000117">
    <property type="protein sequence ID" value="VDD75073.1"/>
    <property type="molecule type" value="Genomic_DNA"/>
</dbReference>
<keyword evidence="4 7" id="KW-0547">Nucleotide-binding</keyword>
<evidence type="ECO:0000256" key="7">
    <source>
        <dbReference type="PIRNR" id="PIRNR000587"/>
    </source>
</evidence>
<evidence type="ECO:0000259" key="11">
    <source>
        <dbReference type="PROSITE" id="PS51547"/>
    </source>
</evidence>
<dbReference type="PANTHER" id="PTHR10048:SF7">
    <property type="entry name" value="PHOSPHATIDYLINOSITOL 3-KINASE CATALYTIC SUBUNIT TYPE 3"/>
    <property type="match status" value="1"/>
</dbReference>
<dbReference type="InterPro" id="IPR016024">
    <property type="entry name" value="ARM-type_fold"/>
</dbReference>
<keyword evidence="13" id="KW-1185">Reference proteome</keyword>
<name>A0A0R3U3D8_MESCO</name>
<dbReference type="GO" id="GO:0005524">
    <property type="term" value="F:ATP binding"/>
    <property type="evidence" value="ECO:0007669"/>
    <property type="project" value="UniProtKB-UniRule"/>
</dbReference>
<keyword evidence="3 7" id="KW-0808">Transferase</keyword>
<dbReference type="CDD" id="cd00896">
    <property type="entry name" value="PI3Kc_III"/>
    <property type="match status" value="1"/>
</dbReference>
<dbReference type="SMART" id="SM00145">
    <property type="entry name" value="PI3Ka"/>
    <property type="match status" value="1"/>
</dbReference>
<dbReference type="FunFam" id="3.30.1010.10:FF:000002">
    <property type="entry name" value="Phosphatidylinositol 3-kinase catalytic subunit type 3"/>
    <property type="match status" value="1"/>
</dbReference>
<dbReference type="GO" id="GO:0048015">
    <property type="term" value="P:phosphatidylinositol-mediated signaling"/>
    <property type="evidence" value="ECO:0007669"/>
    <property type="project" value="TreeGrafter"/>
</dbReference>
<evidence type="ECO:0000313" key="12">
    <source>
        <dbReference type="EMBL" id="VDD75073.1"/>
    </source>
</evidence>
<dbReference type="GO" id="GO:0034271">
    <property type="term" value="C:phosphatidylinositol 3-kinase complex, class III, type I"/>
    <property type="evidence" value="ECO:0007669"/>
    <property type="project" value="TreeGrafter"/>
</dbReference>
<dbReference type="GO" id="GO:0006897">
    <property type="term" value="P:endocytosis"/>
    <property type="evidence" value="ECO:0007669"/>
    <property type="project" value="TreeGrafter"/>
</dbReference>
<dbReference type="PROSITE" id="PS50290">
    <property type="entry name" value="PI3_4_KINASE_3"/>
    <property type="match status" value="1"/>
</dbReference>
<dbReference type="PROSITE" id="PS51545">
    <property type="entry name" value="PIK_HELICAL"/>
    <property type="match status" value="1"/>
</dbReference>
<evidence type="ECO:0000256" key="6">
    <source>
        <dbReference type="ARBA" id="ARBA00022840"/>
    </source>
</evidence>
<dbReference type="PANTHER" id="PTHR10048">
    <property type="entry name" value="PHOSPHATIDYLINOSITOL KINASE"/>
    <property type="match status" value="1"/>
</dbReference>
<dbReference type="InterPro" id="IPR011009">
    <property type="entry name" value="Kinase-like_dom_sf"/>
</dbReference>
<dbReference type="Gene3D" id="1.10.1070.11">
    <property type="entry name" value="Phosphatidylinositol 3-/4-kinase, catalytic domain"/>
    <property type="match status" value="1"/>
</dbReference>
<dbReference type="GO" id="GO:0034272">
    <property type="term" value="C:phosphatidylinositol 3-kinase complex, class III, type II"/>
    <property type="evidence" value="ECO:0007669"/>
    <property type="project" value="TreeGrafter"/>
</dbReference>
<dbReference type="InterPro" id="IPR018936">
    <property type="entry name" value="PI3/4_kinase_CS"/>
</dbReference>
<dbReference type="GO" id="GO:0005777">
    <property type="term" value="C:peroxisome"/>
    <property type="evidence" value="ECO:0007669"/>
    <property type="project" value="TreeGrafter"/>
</dbReference>
<feature type="domain" description="PIK helical" evidence="10">
    <location>
        <begin position="341"/>
        <end position="573"/>
    </location>
</feature>
<dbReference type="AlphaFoldDB" id="A0A0R3U3D8"/>
<dbReference type="SUPFAM" id="SSF48371">
    <property type="entry name" value="ARM repeat"/>
    <property type="match status" value="1"/>
</dbReference>
<protein>
    <recommendedName>
        <fullName evidence="2 7">Phosphatidylinositol 3-kinase catalytic subunit type 3</fullName>
        <ecNumber evidence="1 7">2.7.1.137</ecNumber>
    </recommendedName>
</protein>
<evidence type="ECO:0000256" key="4">
    <source>
        <dbReference type="ARBA" id="ARBA00022741"/>
    </source>
</evidence>
<dbReference type="PROSITE" id="PS51547">
    <property type="entry name" value="C2_PI3K"/>
    <property type="match status" value="1"/>
</dbReference>
<dbReference type="Pfam" id="PF00613">
    <property type="entry name" value="PI3Ka"/>
    <property type="match status" value="1"/>
</dbReference>